<sequence>MAVIYFRSLVYRFATKISKKFDSVAYKGLKKYDLIIYDDLFPHPSSGFRLAEFTALLQHFKNSKIIGSAKSYAWVKTPAADHEKHVADFTENYPSLKKKIRIQKRFFNVNTKVFYCIFLNNIFDNLKWIENYQIPFIFTLYPGGGFEIEGTQSDSKLKKVLASPMFRKVIVTQKLTLDYLLDNGFCKPEQAEYIFGGVVPQSALENVFRKKQYLKDKQTLDLCFCAAKYMPKGLDKGYDVFIEAAVKLTATFDFIRFHVIGGFDANDIDVSAIADKIHFYGYQKFDGLQEIYNNMDVIVSPNRPFLLGKGAFDGFPLGTVVEAVFNGVVAVISDKLFQNTVFNDGTELVIVESNSDSIVSAIKAFIENPEKLHQMANAGKNKFLNVYSDLTQLPPRQAILQYEIDKR</sequence>
<dbReference type="GO" id="GO:0016757">
    <property type="term" value="F:glycosyltransferase activity"/>
    <property type="evidence" value="ECO:0007669"/>
    <property type="project" value="UniProtKB-KW"/>
</dbReference>
<dbReference type="OrthoDB" id="199095at2"/>
<dbReference type="Pfam" id="PF00534">
    <property type="entry name" value="Glycos_transf_1"/>
    <property type="match status" value="1"/>
</dbReference>
<dbReference type="SUPFAM" id="SSF53756">
    <property type="entry name" value="UDP-Glycosyltransferase/glycogen phosphorylase"/>
    <property type="match status" value="1"/>
</dbReference>
<dbReference type="AlphaFoldDB" id="A0A1G8V8W4"/>
<protein>
    <submittedName>
        <fullName evidence="4">Glycosyl transferases group 1</fullName>
    </submittedName>
</protein>
<keyword evidence="1" id="KW-0328">Glycosyltransferase</keyword>
<keyword evidence="5" id="KW-1185">Reference proteome</keyword>
<dbReference type="STRING" id="1128970.SAMN04487935_1239"/>
<keyword evidence="2 4" id="KW-0808">Transferase</keyword>
<dbReference type="PANTHER" id="PTHR12526">
    <property type="entry name" value="GLYCOSYLTRANSFERASE"/>
    <property type="match status" value="1"/>
</dbReference>
<dbReference type="PANTHER" id="PTHR12526:SF629">
    <property type="entry name" value="TEICHURONIC ACID BIOSYNTHESIS GLYCOSYLTRANSFERASE TUAH-RELATED"/>
    <property type="match status" value="1"/>
</dbReference>
<feature type="domain" description="Glycosyl transferase family 1" evidence="3">
    <location>
        <begin position="235"/>
        <end position="381"/>
    </location>
</feature>
<evidence type="ECO:0000259" key="3">
    <source>
        <dbReference type="Pfam" id="PF00534"/>
    </source>
</evidence>
<evidence type="ECO:0000313" key="5">
    <source>
        <dbReference type="Proteomes" id="UP000199580"/>
    </source>
</evidence>
<dbReference type="Proteomes" id="UP000199580">
    <property type="component" value="Unassembled WGS sequence"/>
</dbReference>
<dbReference type="RefSeq" id="WP_091392839.1">
    <property type="nucleotide sequence ID" value="NZ_BKAI01000003.1"/>
</dbReference>
<organism evidence="4 5">
    <name type="scientific">Flavobacterium noncentrifugens</name>
    <dbReference type="NCBI Taxonomy" id="1128970"/>
    <lineage>
        <taxon>Bacteria</taxon>
        <taxon>Pseudomonadati</taxon>
        <taxon>Bacteroidota</taxon>
        <taxon>Flavobacteriia</taxon>
        <taxon>Flavobacteriales</taxon>
        <taxon>Flavobacteriaceae</taxon>
        <taxon>Flavobacterium</taxon>
    </lineage>
</organism>
<reference evidence="4 5" key="1">
    <citation type="submission" date="2016-10" db="EMBL/GenBank/DDBJ databases">
        <authorList>
            <person name="de Groot N.N."/>
        </authorList>
    </citation>
    <scope>NUCLEOTIDE SEQUENCE [LARGE SCALE GENOMIC DNA]</scope>
    <source>
        <strain evidence="4 5">CGMCC 1.10076</strain>
    </source>
</reference>
<dbReference type="InterPro" id="IPR001296">
    <property type="entry name" value="Glyco_trans_1"/>
</dbReference>
<accession>A0A1G8V8W4</accession>
<dbReference type="CDD" id="cd03801">
    <property type="entry name" value="GT4_PimA-like"/>
    <property type="match status" value="1"/>
</dbReference>
<proteinExistence type="predicted"/>
<evidence type="ECO:0000256" key="1">
    <source>
        <dbReference type="ARBA" id="ARBA00022676"/>
    </source>
</evidence>
<name>A0A1G8V8W4_9FLAO</name>
<evidence type="ECO:0000256" key="2">
    <source>
        <dbReference type="ARBA" id="ARBA00022679"/>
    </source>
</evidence>
<evidence type="ECO:0000313" key="4">
    <source>
        <dbReference type="EMBL" id="SDJ62532.1"/>
    </source>
</evidence>
<dbReference type="EMBL" id="FNEZ01000002">
    <property type="protein sequence ID" value="SDJ62532.1"/>
    <property type="molecule type" value="Genomic_DNA"/>
</dbReference>
<gene>
    <name evidence="4" type="ORF">SAMN04487935_1239</name>
</gene>
<dbReference type="Gene3D" id="3.40.50.2000">
    <property type="entry name" value="Glycogen Phosphorylase B"/>
    <property type="match status" value="1"/>
</dbReference>